<dbReference type="Gene3D" id="3.40.50.300">
    <property type="entry name" value="P-loop containing nucleotide triphosphate hydrolases"/>
    <property type="match status" value="1"/>
</dbReference>
<accession>A0A0B5QM25</accession>
<dbReference type="InterPro" id="IPR027417">
    <property type="entry name" value="P-loop_NTPase"/>
</dbReference>
<evidence type="ECO:0008006" key="3">
    <source>
        <dbReference type="Google" id="ProtNLM"/>
    </source>
</evidence>
<dbReference type="SUPFAM" id="SSF52540">
    <property type="entry name" value="P-loop containing nucleoside triphosphate hydrolases"/>
    <property type="match status" value="1"/>
</dbReference>
<name>A0A0B5QM25_CLOBE</name>
<dbReference type="STRING" id="1520.LF65_02673"/>
<dbReference type="EMBL" id="CP010086">
    <property type="protein sequence ID" value="AJG99246.1"/>
    <property type="molecule type" value="Genomic_DNA"/>
</dbReference>
<dbReference type="Proteomes" id="UP000031866">
    <property type="component" value="Chromosome"/>
</dbReference>
<evidence type="ECO:0000313" key="1">
    <source>
        <dbReference type="EMBL" id="AJG99246.1"/>
    </source>
</evidence>
<reference evidence="2" key="1">
    <citation type="submission" date="2014-12" db="EMBL/GenBank/DDBJ databases">
        <title>Genome sequence of Clostridium beijerinckii strain 59B.</title>
        <authorList>
            <person name="Little G.T."/>
            <person name="Minton N.P."/>
        </authorList>
    </citation>
    <scope>NUCLEOTIDE SEQUENCE [LARGE SCALE GENOMIC DNA]</scope>
    <source>
        <strain evidence="2">59B</strain>
    </source>
</reference>
<evidence type="ECO:0000313" key="2">
    <source>
        <dbReference type="Proteomes" id="UP000031866"/>
    </source>
</evidence>
<gene>
    <name evidence="1" type="ORF">LF65_02673</name>
</gene>
<dbReference type="KEGG" id="cbei:LF65_02673"/>
<dbReference type="AlphaFoldDB" id="A0A0B5QM25"/>
<protein>
    <recommendedName>
        <fullName evidence="3">ATP-binding protein</fullName>
    </recommendedName>
</protein>
<organism evidence="1 2">
    <name type="scientific">Clostridium beijerinckii</name>
    <name type="common">Clostridium MP</name>
    <dbReference type="NCBI Taxonomy" id="1520"/>
    <lineage>
        <taxon>Bacteria</taxon>
        <taxon>Bacillati</taxon>
        <taxon>Bacillota</taxon>
        <taxon>Clostridia</taxon>
        <taxon>Eubacteriales</taxon>
        <taxon>Clostridiaceae</taxon>
        <taxon>Clostridium</taxon>
    </lineage>
</organism>
<proteinExistence type="predicted"/>
<dbReference type="RefSeq" id="WP_041896608.1">
    <property type="nucleotide sequence ID" value="NZ_CP010086.2"/>
</dbReference>
<sequence>MNRQIVYSRLKDVLNVDSINSTEADFLSTHVPFRKITVTNDLTGTTTSECISEEQIFSKYFNNSDIYNRHQLIVVDGSSGSGKSHFIRWISAKLNAQEEQKDVVLMIRRSDNTLKGTIKQFLDIEEVKNIKNKDVYERLVRANQNVSEQRFKYEIYHKFLVELADDEESILSSNDRKNFRELLSSSEFEERMLMAGGSIERIYSKIVDSDSGNSEDTLALFDVNDFTMDYDFNIKLKNNASKKAVKMANKLLPETDGSYEDDECNPEIVTRYMNSKVEQVIRSCAGIEPGDFQQIFKEIRQELFRQGKNLFLLIEDITSCTGINQDLLNALIVEHTGTNETDHMCRLVSVIGTTTEYFKEFRDNYIDRITTKITIEDGSIGNNSDDLIQFVAKYLNIMSISAEKIDNWYRDGALESEYPVHVDPDIKKWESYNFNGKSLSLYPFTKRAIINLYNGLEQHKTPRYILRKIIEPAIDNILQDKQHFPKFLKSKDEVLNSDVGARIKNILANMQINTEERDDYRDRVFSVIGFWGDGTLSIKNNNSIGTVSAGIFKEFNLEKFAEKVLGVSIGESDIPDPIDDPIISPVDLPIIDPSKPNPPETNKDFDDFGRILSDWHYEGRKFTKAYPVRDEIGDFIFASIAWQREGVPLLSVQMVKNSIYKHLISIERQDRAVDRGLVLLEDSEDTYQLLLAFGKWLYIGKKSWDFNNAASSIRFVTSWLEKNKSKFIDIVKAYDDKARYPEYVRCAIIAEIYRGIINGDYQISKISDIKTEMLLKSQSERIKKNGTGHSLEWIELYDNILYANGESEENIELIQKYYNLIQGNVKNASKKIINYTSLESTFKEIKKDCFEINVEEVTNDKIKERNISKDYLTKIIKRLDKVVKAESKEGKDCNKAVLKHFGFLEGVEIEVEDIKDLLNEIIGFYKDSEINGINITPRTNEASSIKEQSNSIVKALNILNMDLSEKSLLEIIILYSQNPMKIVKQFIKLLEAVNADREKVYLEMQKEKEALTRSGNWSDDADPRFKTEKASFDELLELMEV</sequence>
<dbReference type="OrthoDB" id="6400788at2"/>